<dbReference type="InterPro" id="IPR039536">
    <property type="entry name" value="TetR_C_Proteobacteria"/>
</dbReference>
<keyword evidence="3" id="KW-0804">Transcription</keyword>
<dbReference type="PANTHER" id="PTHR30055">
    <property type="entry name" value="HTH-TYPE TRANSCRIPTIONAL REGULATOR RUTR"/>
    <property type="match status" value="1"/>
</dbReference>
<dbReference type="PROSITE" id="PS50977">
    <property type="entry name" value="HTH_TETR_2"/>
    <property type="match status" value="1"/>
</dbReference>
<feature type="domain" description="HTH tetR-type" evidence="5">
    <location>
        <begin position="5"/>
        <end position="65"/>
    </location>
</feature>
<dbReference type="InterPro" id="IPR036271">
    <property type="entry name" value="Tet_transcr_reg_TetR-rel_C_sf"/>
</dbReference>
<dbReference type="Pfam" id="PF00440">
    <property type="entry name" value="TetR_N"/>
    <property type="match status" value="1"/>
</dbReference>
<proteinExistence type="predicted"/>
<evidence type="ECO:0000313" key="6">
    <source>
        <dbReference type="EMBL" id="KIF50563.1"/>
    </source>
</evidence>
<dbReference type="GO" id="GO:0003700">
    <property type="term" value="F:DNA-binding transcription factor activity"/>
    <property type="evidence" value="ECO:0007669"/>
    <property type="project" value="TreeGrafter"/>
</dbReference>
<dbReference type="InterPro" id="IPR001647">
    <property type="entry name" value="HTH_TetR"/>
</dbReference>
<dbReference type="SUPFAM" id="SSF46689">
    <property type="entry name" value="Homeodomain-like"/>
    <property type="match status" value="1"/>
</dbReference>
<comment type="caution">
    <text evidence="6">The sequence shown here is derived from an EMBL/GenBank/DDBJ whole genome shotgun (WGS) entry which is preliminary data.</text>
</comment>
<evidence type="ECO:0000256" key="2">
    <source>
        <dbReference type="ARBA" id="ARBA00023125"/>
    </source>
</evidence>
<reference evidence="6 7" key="1">
    <citation type="submission" date="2014-07" db="EMBL/GenBank/DDBJ databases">
        <title>Unique and conserved regions in Vibrio harveyi and related species in comparison with the shrimp pathogen Vibrio harveyi CAIM 1792.</title>
        <authorList>
            <person name="Espinoza-Valles I."/>
            <person name="Vora G."/>
            <person name="Leekitcharoenphon P."/>
            <person name="Ussery D."/>
            <person name="Hoj L."/>
            <person name="Gomez-Gil B."/>
        </authorList>
    </citation>
    <scope>NUCLEOTIDE SEQUENCE [LARGE SCALE GENOMIC DNA]</scope>
    <source>
        <strain evidence="7">CAIM 1854 / LMG 25443</strain>
    </source>
</reference>
<dbReference type="Proteomes" id="UP000031586">
    <property type="component" value="Unassembled WGS sequence"/>
</dbReference>
<evidence type="ECO:0000256" key="4">
    <source>
        <dbReference type="PROSITE-ProRule" id="PRU00335"/>
    </source>
</evidence>
<gene>
    <name evidence="6" type="ORF">H735_23665</name>
</gene>
<dbReference type="PANTHER" id="PTHR30055:SF146">
    <property type="entry name" value="HTH-TYPE TRANSCRIPTIONAL DUAL REGULATOR CECR"/>
    <property type="match status" value="1"/>
</dbReference>
<dbReference type="Gene3D" id="1.10.357.10">
    <property type="entry name" value="Tetracycline Repressor, domain 2"/>
    <property type="match status" value="1"/>
</dbReference>
<accession>A0A0C1VL80</accession>
<evidence type="ECO:0000256" key="3">
    <source>
        <dbReference type="ARBA" id="ARBA00023163"/>
    </source>
</evidence>
<keyword evidence="1" id="KW-0805">Transcription regulation</keyword>
<evidence type="ECO:0000256" key="1">
    <source>
        <dbReference type="ARBA" id="ARBA00023015"/>
    </source>
</evidence>
<organism evidence="6 7">
    <name type="scientific">Vibrio owensii CAIM 1854 = LMG 25443</name>
    <dbReference type="NCBI Taxonomy" id="1229493"/>
    <lineage>
        <taxon>Bacteria</taxon>
        <taxon>Pseudomonadati</taxon>
        <taxon>Pseudomonadota</taxon>
        <taxon>Gammaproteobacteria</taxon>
        <taxon>Vibrionales</taxon>
        <taxon>Vibrionaceae</taxon>
        <taxon>Vibrio</taxon>
    </lineage>
</organism>
<dbReference type="InterPro" id="IPR009057">
    <property type="entry name" value="Homeodomain-like_sf"/>
</dbReference>
<dbReference type="Pfam" id="PF14246">
    <property type="entry name" value="TetR_C_7"/>
    <property type="match status" value="1"/>
</dbReference>
<evidence type="ECO:0000259" key="5">
    <source>
        <dbReference type="PROSITE" id="PS50977"/>
    </source>
</evidence>
<dbReference type="EMBL" id="JPRD01000049">
    <property type="protein sequence ID" value="KIF50563.1"/>
    <property type="molecule type" value="Genomic_DNA"/>
</dbReference>
<dbReference type="InterPro" id="IPR050109">
    <property type="entry name" value="HTH-type_TetR-like_transc_reg"/>
</dbReference>
<sequence length="201" mass="23115">MALIEEKRLAIIIAAKEEFIEHGFTKANMDRVCASAGVSKRTLYRHFKSKEVLFESILAIIKSSVDEKNHYPFDAHKSLAEQLTAITRNEVEILYKTYGIPFTRVVMAEFLRQPEMAQQIITKLYRSHVLAKWFEEAQQANAIQHIDSALLSNTYSSLFNGLFLWPFVFNMKPLPSSDEIEQKIEHLVFVISSTCEASIQR</sequence>
<protein>
    <submittedName>
        <fullName evidence="6">TetR family transcriptional regulator</fullName>
    </submittedName>
</protein>
<dbReference type="PATRIC" id="fig|1229493.5.peg.4137"/>
<keyword evidence="2 4" id="KW-0238">DNA-binding</keyword>
<dbReference type="RefSeq" id="WP_020194114.1">
    <property type="nucleotide sequence ID" value="NZ_BAOH01000003.1"/>
</dbReference>
<dbReference type="PRINTS" id="PR00455">
    <property type="entry name" value="HTHTETR"/>
</dbReference>
<dbReference type="GO" id="GO:0000976">
    <property type="term" value="F:transcription cis-regulatory region binding"/>
    <property type="evidence" value="ECO:0007669"/>
    <property type="project" value="TreeGrafter"/>
</dbReference>
<dbReference type="FunFam" id="1.10.10.60:FF:000141">
    <property type="entry name" value="TetR family transcriptional regulator"/>
    <property type="match status" value="1"/>
</dbReference>
<dbReference type="SUPFAM" id="SSF48498">
    <property type="entry name" value="Tetracyclin repressor-like, C-terminal domain"/>
    <property type="match status" value="1"/>
</dbReference>
<evidence type="ECO:0000313" key="7">
    <source>
        <dbReference type="Proteomes" id="UP000031586"/>
    </source>
</evidence>
<dbReference type="Gene3D" id="1.10.10.60">
    <property type="entry name" value="Homeodomain-like"/>
    <property type="match status" value="1"/>
</dbReference>
<dbReference type="AlphaFoldDB" id="A0A0C1VL80"/>
<name>A0A0C1VL80_9VIBR</name>
<feature type="DNA-binding region" description="H-T-H motif" evidence="4">
    <location>
        <begin position="28"/>
        <end position="47"/>
    </location>
</feature>